<evidence type="ECO:0000313" key="5">
    <source>
        <dbReference type="EMBL" id="KAJ7982298.1"/>
    </source>
</evidence>
<comment type="caution">
    <text evidence="5">The sequence shown here is derived from an EMBL/GenBank/DDBJ whole genome shotgun (WGS) entry which is preliminary data.</text>
</comment>
<dbReference type="InterPro" id="IPR001360">
    <property type="entry name" value="Glyco_hydro_1"/>
</dbReference>
<keyword evidence="6" id="KW-1185">Reference proteome</keyword>
<evidence type="ECO:0000256" key="2">
    <source>
        <dbReference type="ARBA" id="ARBA00022801"/>
    </source>
</evidence>
<protein>
    <submittedName>
        <fullName evidence="5">Beta-glucosidase</fullName>
    </submittedName>
</protein>
<evidence type="ECO:0000256" key="4">
    <source>
        <dbReference type="RuleBase" id="RU003690"/>
    </source>
</evidence>
<dbReference type="PRINTS" id="PR00131">
    <property type="entry name" value="GLHYDRLASE1"/>
</dbReference>
<dbReference type="GO" id="GO:0008422">
    <property type="term" value="F:beta-glucosidase activity"/>
    <property type="evidence" value="ECO:0007669"/>
    <property type="project" value="TreeGrafter"/>
</dbReference>
<dbReference type="Pfam" id="PF00232">
    <property type="entry name" value="Glyco_hydro_1"/>
    <property type="match status" value="2"/>
</dbReference>
<gene>
    <name evidence="5" type="ORF">O6P43_001439</name>
</gene>
<dbReference type="PANTHER" id="PTHR10353">
    <property type="entry name" value="GLYCOSYL HYDROLASE"/>
    <property type="match status" value="1"/>
</dbReference>
<proteinExistence type="inferred from homology"/>
<dbReference type="EMBL" id="JARAOO010000001">
    <property type="protein sequence ID" value="KAJ7982298.1"/>
    <property type="molecule type" value="Genomic_DNA"/>
</dbReference>
<evidence type="ECO:0000313" key="6">
    <source>
        <dbReference type="Proteomes" id="UP001163823"/>
    </source>
</evidence>
<dbReference type="PROSITE" id="PS00653">
    <property type="entry name" value="GLYCOSYL_HYDROL_F1_2"/>
    <property type="match status" value="1"/>
</dbReference>
<dbReference type="Proteomes" id="UP001163823">
    <property type="component" value="Chromosome 1"/>
</dbReference>
<reference evidence="5 6" key="1">
    <citation type="journal article" date="2023" name="Science">
        <title>Elucidation of the pathway for biosynthesis of saponin adjuvants from the soapbark tree.</title>
        <authorList>
            <person name="Reed J."/>
            <person name="Orme A."/>
            <person name="El-Demerdash A."/>
            <person name="Owen C."/>
            <person name="Martin L.B.B."/>
            <person name="Misra R.C."/>
            <person name="Kikuchi S."/>
            <person name="Rejzek M."/>
            <person name="Martin A.C."/>
            <person name="Harkess A."/>
            <person name="Leebens-Mack J."/>
            <person name="Louveau T."/>
            <person name="Stephenson M.J."/>
            <person name="Osbourn A."/>
        </authorList>
    </citation>
    <scope>NUCLEOTIDE SEQUENCE [LARGE SCALE GENOMIC DNA]</scope>
    <source>
        <strain evidence="5">S10</strain>
    </source>
</reference>
<dbReference type="SUPFAM" id="SSF51445">
    <property type="entry name" value="(Trans)glycosidases"/>
    <property type="match status" value="1"/>
</dbReference>
<dbReference type="AlphaFoldDB" id="A0AAD7VNQ3"/>
<keyword evidence="2" id="KW-0378">Hydrolase</keyword>
<dbReference type="Gene3D" id="3.20.20.80">
    <property type="entry name" value="Glycosidases"/>
    <property type="match status" value="2"/>
</dbReference>
<accession>A0AAD7VNQ3</accession>
<dbReference type="PANTHER" id="PTHR10353:SF137">
    <property type="entry name" value="MYROSINASE 3-RELATED"/>
    <property type="match status" value="1"/>
</dbReference>
<organism evidence="5 6">
    <name type="scientific">Quillaja saponaria</name>
    <name type="common">Soap bark tree</name>
    <dbReference type="NCBI Taxonomy" id="32244"/>
    <lineage>
        <taxon>Eukaryota</taxon>
        <taxon>Viridiplantae</taxon>
        <taxon>Streptophyta</taxon>
        <taxon>Embryophyta</taxon>
        <taxon>Tracheophyta</taxon>
        <taxon>Spermatophyta</taxon>
        <taxon>Magnoliopsida</taxon>
        <taxon>eudicotyledons</taxon>
        <taxon>Gunneridae</taxon>
        <taxon>Pentapetalae</taxon>
        <taxon>rosids</taxon>
        <taxon>fabids</taxon>
        <taxon>Fabales</taxon>
        <taxon>Quillajaceae</taxon>
        <taxon>Quillaja</taxon>
    </lineage>
</organism>
<dbReference type="KEGG" id="qsa:O6P43_001439"/>
<evidence type="ECO:0000256" key="1">
    <source>
        <dbReference type="ARBA" id="ARBA00010838"/>
    </source>
</evidence>
<dbReference type="InterPro" id="IPR017853">
    <property type="entry name" value="GH"/>
</dbReference>
<name>A0AAD7VNQ3_QUISA</name>
<dbReference type="GO" id="GO:0005975">
    <property type="term" value="P:carbohydrate metabolic process"/>
    <property type="evidence" value="ECO:0007669"/>
    <property type="project" value="InterPro"/>
</dbReference>
<evidence type="ECO:0000256" key="3">
    <source>
        <dbReference type="ARBA" id="ARBA00023295"/>
    </source>
</evidence>
<dbReference type="InterPro" id="IPR033132">
    <property type="entry name" value="GH_1_N_CS"/>
</dbReference>
<comment type="similarity">
    <text evidence="1 4">Belongs to the glycosyl hydrolase 1 family.</text>
</comment>
<sequence length="313" mass="35406">MVTAVKANYGLSSFLNRSSFPPGFIFGSASSSYQYEGAAFRGGKGQSIWHNYTHTYPEKTADGSNGDVAVNQYDLYKDDIQIMNNMNLDAYRFSIAWTRILLIKILILTLPIFIEIFAEGKLSGGINEEGIEHYNNLINELIANGQEPFFTLFHWDVPQASEDEYGGFLCPKIIDDFRDYVDICFEEFGDKVEHWITLNEPSVFSMGTYSGSGLALAPGRSSAWQNLNYTCGNSSTEPYQLSVMGWILGQRKGVNVKGYFAWSLLDNFEFNSGYTVRFGINFVDYKNGLKRYPKLSAYWFTDFLKSDQLVSDS</sequence>
<keyword evidence="3" id="KW-0326">Glycosidase</keyword>